<dbReference type="Gene3D" id="2.30.110.20">
    <property type="entry name" value="Hcp1-like"/>
    <property type="match status" value="1"/>
</dbReference>
<dbReference type="PANTHER" id="PTHR36152">
    <property type="entry name" value="CYTOPLASMIC PROTEIN-RELATED"/>
    <property type="match status" value="1"/>
</dbReference>
<evidence type="ECO:0000313" key="2">
    <source>
        <dbReference type="Proteomes" id="UP000031572"/>
    </source>
</evidence>
<dbReference type="Proteomes" id="UP000031572">
    <property type="component" value="Unassembled WGS sequence"/>
</dbReference>
<proteinExistence type="predicted"/>
<sequence length="168" mass="18520">MKDIYLKFEGGDTKIEGESRDEAHPKWLEALSWSHLIRQPKSATASTSGGHTAERCEHGDMVFVKDIDSTSPSIWLACSQGDTFNKVTIEFMRASGKDKVKYLEIVLNHVIISSVTPAVEEEGLPTETVALKYASVKWTYTVQGIDGKKGGSNPQMWSLSKNKATEAV</sequence>
<gene>
    <name evidence="1" type="ORF">TSA66_19650</name>
</gene>
<protein>
    <recommendedName>
        <fullName evidence="3">Type VI secretion system tube protein Hcp</fullName>
    </recommendedName>
</protein>
<organism evidence="1 2">
    <name type="scientific">Noviherbaspirillum autotrophicum</name>
    <dbReference type="NCBI Taxonomy" id="709839"/>
    <lineage>
        <taxon>Bacteria</taxon>
        <taxon>Pseudomonadati</taxon>
        <taxon>Pseudomonadota</taxon>
        <taxon>Betaproteobacteria</taxon>
        <taxon>Burkholderiales</taxon>
        <taxon>Oxalobacteraceae</taxon>
        <taxon>Noviherbaspirillum</taxon>
    </lineage>
</organism>
<dbReference type="InterPro" id="IPR053165">
    <property type="entry name" value="HSI-I_assembly_Hcp1"/>
</dbReference>
<dbReference type="PANTHER" id="PTHR36152:SF5">
    <property type="entry name" value="PROTEIN HCP1"/>
    <property type="match status" value="1"/>
</dbReference>
<evidence type="ECO:0008006" key="3">
    <source>
        <dbReference type="Google" id="ProtNLM"/>
    </source>
</evidence>
<evidence type="ECO:0000313" key="1">
    <source>
        <dbReference type="EMBL" id="KIF82527.1"/>
    </source>
</evidence>
<dbReference type="RefSeq" id="WP_040041201.1">
    <property type="nucleotide sequence ID" value="NZ_JWJG01000028.1"/>
</dbReference>
<dbReference type="InterPro" id="IPR036624">
    <property type="entry name" value="Hcp1-lik_sf"/>
</dbReference>
<dbReference type="OrthoDB" id="5066999at2"/>
<dbReference type="SUPFAM" id="SSF141452">
    <property type="entry name" value="Hcp1-like"/>
    <property type="match status" value="1"/>
</dbReference>
<dbReference type="AlphaFoldDB" id="A0A0C1YPN1"/>
<dbReference type="EMBL" id="JWJG01000028">
    <property type="protein sequence ID" value="KIF82527.1"/>
    <property type="molecule type" value="Genomic_DNA"/>
</dbReference>
<keyword evidence="2" id="KW-1185">Reference proteome</keyword>
<dbReference type="Pfam" id="PF05638">
    <property type="entry name" value="T6SS_HCP"/>
    <property type="match status" value="1"/>
</dbReference>
<dbReference type="STRING" id="709839.TSA66_19650"/>
<name>A0A0C1YPN1_9BURK</name>
<dbReference type="InterPro" id="IPR008514">
    <property type="entry name" value="T6SS_Hcp"/>
</dbReference>
<dbReference type="NCBIfam" id="TIGR03344">
    <property type="entry name" value="VI_effect_Hcp1"/>
    <property type="match status" value="1"/>
</dbReference>
<reference evidence="1 2" key="1">
    <citation type="submission" date="2014-12" db="EMBL/GenBank/DDBJ databases">
        <title>Denitrispirillum autotrophicum gen. nov., sp. nov., Denitrifying, Facultatively Autotrophic Bacteria Isolated from Rice Paddy Soil.</title>
        <authorList>
            <person name="Ishii S."/>
            <person name="Ashida N."/>
            <person name="Ohno H."/>
            <person name="Otsuka S."/>
            <person name="Yokota A."/>
            <person name="Senoo K."/>
        </authorList>
    </citation>
    <scope>NUCLEOTIDE SEQUENCE [LARGE SCALE GENOMIC DNA]</scope>
    <source>
        <strain evidence="1 2">TSA66</strain>
    </source>
</reference>
<accession>A0A0C1YPN1</accession>
<comment type="caution">
    <text evidence="1">The sequence shown here is derived from an EMBL/GenBank/DDBJ whole genome shotgun (WGS) entry which is preliminary data.</text>
</comment>